<dbReference type="GO" id="GO:0060261">
    <property type="term" value="P:positive regulation of transcription initiation by RNA polymerase II"/>
    <property type="evidence" value="ECO:0007669"/>
    <property type="project" value="InterPro"/>
</dbReference>
<dbReference type="InterPro" id="IPR001315">
    <property type="entry name" value="CARD"/>
</dbReference>
<dbReference type="SUPFAM" id="SSF54447">
    <property type="entry name" value="ssDNA-binding transcriptional regulator domain"/>
    <property type="match status" value="2"/>
</dbReference>
<gene>
    <name evidence="8" type="ORF">MCOR_32333</name>
</gene>
<dbReference type="EMBL" id="CACVKT020005775">
    <property type="protein sequence ID" value="CAC5397929.1"/>
    <property type="molecule type" value="Genomic_DNA"/>
</dbReference>
<accession>A0A6J8CR86</accession>
<keyword evidence="9" id="KW-1185">Reference proteome</keyword>
<dbReference type="InterPro" id="IPR045125">
    <property type="entry name" value="Sub1/Tcp4-like"/>
</dbReference>
<dbReference type="GO" id="GO:0003713">
    <property type="term" value="F:transcription coactivator activity"/>
    <property type="evidence" value="ECO:0007669"/>
    <property type="project" value="InterPro"/>
</dbReference>
<dbReference type="Gene3D" id="1.10.533.10">
    <property type="entry name" value="Death Domain, Fas"/>
    <property type="match status" value="1"/>
</dbReference>
<organism evidence="8 9">
    <name type="scientific">Mytilus coruscus</name>
    <name type="common">Sea mussel</name>
    <dbReference type="NCBI Taxonomy" id="42192"/>
    <lineage>
        <taxon>Eukaryota</taxon>
        <taxon>Metazoa</taxon>
        <taxon>Spiralia</taxon>
        <taxon>Lophotrochozoa</taxon>
        <taxon>Mollusca</taxon>
        <taxon>Bivalvia</taxon>
        <taxon>Autobranchia</taxon>
        <taxon>Pteriomorphia</taxon>
        <taxon>Mytilida</taxon>
        <taxon>Mytiloidea</taxon>
        <taxon>Mytilidae</taxon>
        <taxon>Mytilinae</taxon>
        <taxon>Mytilus</taxon>
    </lineage>
</organism>
<keyword evidence="5" id="KW-0804">Transcription</keyword>
<evidence type="ECO:0000313" key="8">
    <source>
        <dbReference type="EMBL" id="CAC5397929.1"/>
    </source>
</evidence>
<dbReference type="PANTHER" id="PTHR13215">
    <property type="entry name" value="RNA POLYMERASE II TRANSCRIPTIONAL COACTIVATOR"/>
    <property type="match status" value="1"/>
</dbReference>
<sequence length="272" mass="30968">MQKEHRDALQRNYVKLVKETPVDIVAGHLYQTGILTDELREEILQNPNTYSKTRQLISTIQRRGPHAFDGFCTALIDEGKSALVHHLKASMTEKSEVSKDRAMLPIGNDIFVVVSKWCDKVLVHIRKYEKNSAAIYVPTKKGVDLTLNQWQLLEMYVNEIEDAIGQMIDDVSEVPEMTFHLGKGVYITVNKIYPTVDVRQRWMTPDTNQIVSTKKGISLTYDKWEALKGTFLAVREAVPEFENTIPCILSDDHQNQEGMLNCSTCNPFGEPL</sequence>
<dbReference type="InterPro" id="IPR009044">
    <property type="entry name" value="ssDNA-bd_transcriptional_reg"/>
</dbReference>
<dbReference type="SMART" id="SM00114">
    <property type="entry name" value="CARD"/>
    <property type="match status" value="1"/>
</dbReference>
<evidence type="ECO:0000256" key="6">
    <source>
        <dbReference type="ARBA" id="ARBA00023242"/>
    </source>
</evidence>
<evidence type="ECO:0000256" key="2">
    <source>
        <dbReference type="ARBA" id="ARBA00009001"/>
    </source>
</evidence>
<dbReference type="InterPro" id="IPR003173">
    <property type="entry name" value="PC4_C"/>
</dbReference>
<protein>
    <recommendedName>
        <fullName evidence="7">CARD domain-containing protein</fullName>
    </recommendedName>
</protein>
<dbReference type="InterPro" id="IPR011029">
    <property type="entry name" value="DEATH-like_dom_sf"/>
</dbReference>
<evidence type="ECO:0000259" key="7">
    <source>
        <dbReference type="PROSITE" id="PS50209"/>
    </source>
</evidence>
<keyword evidence="4" id="KW-0238">DNA-binding</keyword>
<evidence type="ECO:0000256" key="5">
    <source>
        <dbReference type="ARBA" id="ARBA00023163"/>
    </source>
</evidence>
<dbReference type="SUPFAM" id="SSF47986">
    <property type="entry name" value="DEATH domain"/>
    <property type="match status" value="1"/>
</dbReference>
<dbReference type="Proteomes" id="UP000507470">
    <property type="component" value="Unassembled WGS sequence"/>
</dbReference>
<dbReference type="GO" id="GO:0003677">
    <property type="term" value="F:DNA binding"/>
    <property type="evidence" value="ECO:0007669"/>
    <property type="project" value="UniProtKB-KW"/>
</dbReference>
<dbReference type="GO" id="GO:0042981">
    <property type="term" value="P:regulation of apoptotic process"/>
    <property type="evidence" value="ECO:0007669"/>
    <property type="project" value="InterPro"/>
</dbReference>
<dbReference type="GO" id="GO:0005634">
    <property type="term" value="C:nucleus"/>
    <property type="evidence" value="ECO:0007669"/>
    <property type="project" value="UniProtKB-SubCell"/>
</dbReference>
<dbReference type="Pfam" id="PF00619">
    <property type="entry name" value="CARD"/>
    <property type="match status" value="1"/>
</dbReference>
<evidence type="ECO:0000256" key="4">
    <source>
        <dbReference type="ARBA" id="ARBA00023125"/>
    </source>
</evidence>
<proteinExistence type="inferred from homology"/>
<dbReference type="AlphaFoldDB" id="A0A6J8CR86"/>
<dbReference type="Gene3D" id="2.30.31.10">
    <property type="entry name" value="Transcriptional Coactivator Pc4, Chain A"/>
    <property type="match status" value="2"/>
</dbReference>
<evidence type="ECO:0000313" key="9">
    <source>
        <dbReference type="Proteomes" id="UP000507470"/>
    </source>
</evidence>
<comment type="subcellular location">
    <subcellularLocation>
        <location evidence="1">Nucleus</location>
    </subcellularLocation>
</comment>
<dbReference type="PROSITE" id="PS50209">
    <property type="entry name" value="CARD"/>
    <property type="match status" value="1"/>
</dbReference>
<comment type="similarity">
    <text evidence="2">Belongs to the transcriptional coactivator PC4 family.</text>
</comment>
<keyword evidence="3" id="KW-0805">Transcription regulation</keyword>
<name>A0A6J8CR86_MYTCO</name>
<reference evidence="8 9" key="1">
    <citation type="submission" date="2020-06" db="EMBL/GenBank/DDBJ databases">
        <authorList>
            <person name="Li R."/>
            <person name="Bekaert M."/>
        </authorList>
    </citation>
    <scope>NUCLEOTIDE SEQUENCE [LARGE SCALE GENOMIC DNA]</scope>
    <source>
        <strain evidence="9">wild</strain>
    </source>
</reference>
<dbReference type="Pfam" id="PF02229">
    <property type="entry name" value="PC4"/>
    <property type="match status" value="2"/>
</dbReference>
<feature type="domain" description="CARD" evidence="7">
    <location>
        <begin position="1"/>
        <end position="90"/>
    </location>
</feature>
<evidence type="ECO:0000256" key="3">
    <source>
        <dbReference type="ARBA" id="ARBA00023015"/>
    </source>
</evidence>
<keyword evidence="6" id="KW-0539">Nucleus</keyword>
<evidence type="ECO:0000256" key="1">
    <source>
        <dbReference type="ARBA" id="ARBA00004123"/>
    </source>
</evidence>
<dbReference type="OrthoDB" id="6098186at2759"/>